<feature type="non-terminal residue" evidence="1">
    <location>
        <position position="25"/>
    </location>
</feature>
<dbReference type="AlphaFoldDB" id="A0A383CGN3"/>
<protein>
    <submittedName>
        <fullName evidence="1">Uncharacterized protein</fullName>
    </submittedName>
</protein>
<accession>A0A383CGN3</accession>
<sequence length="25" mass="2855">VASGLRLLLLKVSWLRLAFTELVEQ</sequence>
<proteinExistence type="predicted"/>
<dbReference type="EMBL" id="UINC01208644">
    <property type="protein sequence ID" value="SVE31284.1"/>
    <property type="molecule type" value="Genomic_DNA"/>
</dbReference>
<evidence type="ECO:0000313" key="1">
    <source>
        <dbReference type="EMBL" id="SVE31284.1"/>
    </source>
</evidence>
<organism evidence="1">
    <name type="scientific">marine metagenome</name>
    <dbReference type="NCBI Taxonomy" id="408172"/>
    <lineage>
        <taxon>unclassified sequences</taxon>
        <taxon>metagenomes</taxon>
        <taxon>ecological metagenomes</taxon>
    </lineage>
</organism>
<feature type="non-terminal residue" evidence="1">
    <location>
        <position position="1"/>
    </location>
</feature>
<gene>
    <name evidence="1" type="ORF">METZ01_LOCUS484138</name>
</gene>
<name>A0A383CGN3_9ZZZZ</name>
<reference evidence="1" key="1">
    <citation type="submission" date="2018-05" db="EMBL/GenBank/DDBJ databases">
        <authorList>
            <person name="Lanie J.A."/>
            <person name="Ng W.-L."/>
            <person name="Kazmierczak K.M."/>
            <person name="Andrzejewski T.M."/>
            <person name="Davidsen T.M."/>
            <person name="Wayne K.J."/>
            <person name="Tettelin H."/>
            <person name="Glass J.I."/>
            <person name="Rusch D."/>
            <person name="Podicherti R."/>
            <person name="Tsui H.-C.T."/>
            <person name="Winkler M.E."/>
        </authorList>
    </citation>
    <scope>NUCLEOTIDE SEQUENCE</scope>
</reference>